<evidence type="ECO:0000313" key="6">
    <source>
        <dbReference type="Proteomes" id="UP000011623"/>
    </source>
</evidence>
<name>M0KU88_9EURY</name>
<dbReference type="PATRIC" id="fig|1227452.3.peg.1101"/>
<dbReference type="InterPro" id="IPR031803">
    <property type="entry name" value="BAT_GAF/HTH-assoc"/>
</dbReference>
<dbReference type="InterPro" id="IPR007050">
    <property type="entry name" value="HTH_bacterioopsin"/>
</dbReference>
<gene>
    <name evidence="5" type="ORF">C442_05516</name>
</gene>
<organism evidence="5 6">
    <name type="scientific">Haloarcula amylolytica JCM 13557</name>
    <dbReference type="NCBI Taxonomy" id="1227452"/>
    <lineage>
        <taxon>Archaea</taxon>
        <taxon>Methanobacteriati</taxon>
        <taxon>Methanobacteriota</taxon>
        <taxon>Stenosarchaea group</taxon>
        <taxon>Halobacteria</taxon>
        <taxon>Halobacteriales</taxon>
        <taxon>Haloarculaceae</taxon>
        <taxon>Haloarcula</taxon>
    </lineage>
</organism>
<keyword evidence="6" id="KW-1185">Reference proteome</keyword>
<dbReference type="Pfam" id="PF04967">
    <property type="entry name" value="HTH_10"/>
    <property type="match status" value="1"/>
</dbReference>
<proteinExistence type="predicted"/>
<evidence type="ECO:0000313" key="5">
    <source>
        <dbReference type="EMBL" id="EMA23295.1"/>
    </source>
</evidence>
<evidence type="ECO:0000256" key="2">
    <source>
        <dbReference type="ARBA" id="ARBA00023163"/>
    </source>
</evidence>
<dbReference type="Proteomes" id="UP000011623">
    <property type="component" value="Unassembled WGS sequence"/>
</dbReference>
<feature type="domain" description="HTH bat-type" evidence="3">
    <location>
        <begin position="155"/>
        <end position="206"/>
    </location>
</feature>
<keyword evidence="2" id="KW-0804">Transcription</keyword>
<reference evidence="5 6" key="1">
    <citation type="journal article" date="2014" name="PLoS Genet.">
        <title>Phylogenetically driven sequencing of extremely halophilic archaea reveals strategies for static and dynamic osmo-response.</title>
        <authorList>
            <person name="Becker E.A."/>
            <person name="Seitzer P.M."/>
            <person name="Tritt A."/>
            <person name="Larsen D."/>
            <person name="Krusor M."/>
            <person name="Yao A.I."/>
            <person name="Wu D."/>
            <person name="Madern D."/>
            <person name="Eisen J.A."/>
            <person name="Darling A.E."/>
            <person name="Facciotti M.T."/>
        </authorList>
    </citation>
    <scope>NUCLEOTIDE SEQUENCE [LARGE SCALE GENOMIC DNA]</scope>
    <source>
        <strain evidence="5 6">JCM 13557</strain>
    </source>
</reference>
<dbReference type="PANTHER" id="PTHR34236">
    <property type="entry name" value="DIMETHYL SULFOXIDE REDUCTASE TRANSCRIPTIONAL ACTIVATOR"/>
    <property type="match status" value="1"/>
</dbReference>
<evidence type="ECO:0000259" key="3">
    <source>
        <dbReference type="Pfam" id="PF04967"/>
    </source>
</evidence>
<accession>M0KU88</accession>
<sequence>MATMMRAGIPTEQFALSGTFQAVPEVEFDAVRFATYGTDRVVPLLRATNADTDSVGTAITEDETVRSAQVITSQDQNTLLRMDWTDQVRFLTRVLVGEHGTVVSARGSTEGWTFRILFPERDAVSSTCDAFEEYDIDIERITALKDAPSIEGSQLTDGQFSILKAAVDEGYYEVPRRTNLQELASELGVSHQALSERSRRGHRALIESVVMP</sequence>
<dbReference type="RefSeq" id="WP_008308502.1">
    <property type="nucleotide sequence ID" value="NZ_AOLW01000012.1"/>
</dbReference>
<feature type="domain" description="Bacterioopsin transcriptional activator GAF and HTH associated" evidence="4">
    <location>
        <begin position="25"/>
        <end position="139"/>
    </location>
</feature>
<dbReference type="AlphaFoldDB" id="M0KU88"/>
<evidence type="ECO:0000256" key="1">
    <source>
        <dbReference type="ARBA" id="ARBA00023015"/>
    </source>
</evidence>
<keyword evidence="1" id="KW-0805">Transcription regulation</keyword>
<evidence type="ECO:0000259" key="4">
    <source>
        <dbReference type="Pfam" id="PF15915"/>
    </source>
</evidence>
<dbReference type="Pfam" id="PF15915">
    <property type="entry name" value="BAT"/>
    <property type="match status" value="1"/>
</dbReference>
<protein>
    <submittedName>
        <fullName evidence="5">DNA binding domain-containing protein</fullName>
    </submittedName>
</protein>
<dbReference type="PANTHER" id="PTHR34236:SF1">
    <property type="entry name" value="DIMETHYL SULFOXIDE REDUCTASE TRANSCRIPTIONAL ACTIVATOR"/>
    <property type="match status" value="1"/>
</dbReference>
<comment type="caution">
    <text evidence="5">The sequence shown here is derived from an EMBL/GenBank/DDBJ whole genome shotgun (WGS) entry which is preliminary data.</text>
</comment>
<dbReference type="EMBL" id="AOLW01000012">
    <property type="protein sequence ID" value="EMA23295.1"/>
    <property type="molecule type" value="Genomic_DNA"/>
</dbReference>